<keyword evidence="2" id="KW-0732">Signal</keyword>
<proteinExistence type="predicted"/>
<dbReference type="Proteomes" id="UP000294739">
    <property type="component" value="Unassembled WGS sequence"/>
</dbReference>
<dbReference type="InterPro" id="IPR013222">
    <property type="entry name" value="Glyco_hyd_98_carb-bd"/>
</dbReference>
<dbReference type="InParanoid" id="A0A4R5DXI7"/>
<dbReference type="Gene3D" id="2.60.120.1060">
    <property type="entry name" value="NPCBM/NEW2 domain"/>
    <property type="match status" value="1"/>
</dbReference>
<dbReference type="InterPro" id="IPR008979">
    <property type="entry name" value="Galactose-bd-like_sf"/>
</dbReference>
<dbReference type="InterPro" id="IPR053850">
    <property type="entry name" value="Glyco_hydro_123_N_2"/>
</dbReference>
<evidence type="ECO:0000259" key="3">
    <source>
        <dbReference type="SMART" id="SM00776"/>
    </source>
</evidence>
<reference evidence="4 5" key="1">
    <citation type="submission" date="2019-03" db="EMBL/GenBank/DDBJ databases">
        <title>Draft genome sequences of novel Actinobacteria.</title>
        <authorList>
            <person name="Sahin N."/>
            <person name="Ay H."/>
            <person name="Saygin H."/>
        </authorList>
    </citation>
    <scope>NUCLEOTIDE SEQUENCE [LARGE SCALE GENOMIC DNA]</scope>
    <source>
        <strain evidence="4 5">5K138</strain>
    </source>
</reference>
<dbReference type="AlphaFoldDB" id="A0A4R5DXI7"/>
<dbReference type="Pfam" id="PF22680">
    <property type="entry name" value="Glyco_hydro_123_N_2"/>
    <property type="match status" value="1"/>
</dbReference>
<feature type="compositionally biased region" description="Low complexity" evidence="1">
    <location>
        <begin position="688"/>
        <end position="704"/>
    </location>
</feature>
<feature type="chain" id="PRO_5039104571" evidence="2">
    <location>
        <begin position="21"/>
        <end position="932"/>
    </location>
</feature>
<dbReference type="Pfam" id="PF13320">
    <property type="entry name" value="GH123_cat"/>
    <property type="match status" value="1"/>
</dbReference>
<dbReference type="OrthoDB" id="3797695at2"/>
<dbReference type="Gene3D" id="2.60.40.10">
    <property type="entry name" value="Immunoglobulins"/>
    <property type="match status" value="1"/>
</dbReference>
<gene>
    <name evidence="4" type="ORF">E1269_01810</name>
</gene>
<feature type="region of interest" description="Disordered" evidence="1">
    <location>
        <begin position="684"/>
        <end position="704"/>
    </location>
</feature>
<evidence type="ECO:0000313" key="5">
    <source>
        <dbReference type="Proteomes" id="UP000294739"/>
    </source>
</evidence>
<accession>A0A4R5DXI7</accession>
<evidence type="ECO:0000256" key="1">
    <source>
        <dbReference type="SAM" id="MobiDB-lite"/>
    </source>
</evidence>
<protein>
    <submittedName>
        <fullName evidence="4">DUF4091 domain-containing protein</fullName>
    </submittedName>
</protein>
<organism evidence="4 5">
    <name type="scientific">Jiangella asiatica</name>
    <dbReference type="NCBI Taxonomy" id="2530372"/>
    <lineage>
        <taxon>Bacteria</taxon>
        <taxon>Bacillati</taxon>
        <taxon>Actinomycetota</taxon>
        <taxon>Actinomycetes</taxon>
        <taxon>Jiangellales</taxon>
        <taxon>Jiangellaceae</taxon>
        <taxon>Jiangella</taxon>
    </lineage>
</organism>
<dbReference type="Pfam" id="PF08305">
    <property type="entry name" value="NPCBM"/>
    <property type="match status" value="1"/>
</dbReference>
<dbReference type="EMBL" id="SMKZ01000001">
    <property type="protein sequence ID" value="TDE16045.1"/>
    <property type="molecule type" value="Genomic_DNA"/>
</dbReference>
<dbReference type="SMART" id="SM00776">
    <property type="entry name" value="NPCBM"/>
    <property type="match status" value="1"/>
</dbReference>
<feature type="domain" description="Glycosyl hydrolase family 98 putative carbohydrate-binding module" evidence="3">
    <location>
        <begin position="785"/>
        <end position="929"/>
    </location>
</feature>
<feature type="signal peptide" evidence="2">
    <location>
        <begin position="1"/>
        <end position="20"/>
    </location>
</feature>
<dbReference type="InterPro" id="IPR025150">
    <property type="entry name" value="GH123_cat"/>
</dbReference>
<evidence type="ECO:0000313" key="4">
    <source>
        <dbReference type="EMBL" id="TDE16045.1"/>
    </source>
</evidence>
<name>A0A4R5DXI7_9ACTN</name>
<dbReference type="RefSeq" id="WP_131890347.1">
    <property type="nucleotide sequence ID" value="NZ_SMKZ01000001.1"/>
</dbReference>
<evidence type="ECO:0000256" key="2">
    <source>
        <dbReference type="SAM" id="SignalP"/>
    </source>
</evidence>
<keyword evidence="5" id="KW-1185">Reference proteome</keyword>
<dbReference type="InterPro" id="IPR013783">
    <property type="entry name" value="Ig-like_fold"/>
</dbReference>
<comment type="caution">
    <text evidence="4">The sequence shown here is derived from an EMBL/GenBank/DDBJ whole genome shotgun (WGS) entry which is preliminary data.</text>
</comment>
<dbReference type="InterPro" id="IPR038637">
    <property type="entry name" value="NPCBM_sf"/>
</dbReference>
<feature type="region of interest" description="Disordered" evidence="1">
    <location>
        <begin position="799"/>
        <end position="821"/>
    </location>
</feature>
<dbReference type="GO" id="GO:0005975">
    <property type="term" value="P:carbohydrate metabolic process"/>
    <property type="evidence" value="ECO:0007669"/>
    <property type="project" value="UniProtKB-ARBA"/>
</dbReference>
<sequence>MRLGLRTVIAIATIVTTVAALPPGGGSAPTAAAVGADPVVWVPTGSFASSSFVRVEQDAGPGATVREGEVLRLDVPAGGRSSAQLAVHASGGLDELNVSVGRPRSRHGGALPAEAVQVRYPRYIPFDSGGVVADPLLDVASVDVAENANQPVWFTVDVPAGAAPGVYSATVDVTGGGRSLGGWTLQVVVADVAVEPMADRPFTLDLWAHPDAVADQTGTPLWSEEHWAAMRPYLRDLAEHGQRVVNVAVTEDPWMVDHQGEWRPQTWSHFASMVEWSWDGERFGFDFGVFDRYVEESRAAGIGERIHAFAMLQFDHRERFVYTDTSTGERVVEEVDLGDARYREGWGQFLRAFTAHLTEKGWFDDASLGFDERPADELEIVFDVLTGEAPEWLDKIAVAANSLDVQDFADYVSYNYSFLDSVPDEDIAQRRAEGKPTLFYTYFNPLRPNTVTASPPISARVLGWVVAQKNLDGYLRWTYNSWPEDVFADPSFRYGQGDEYIVYPGEDGPVSSIRWETFTDGLDDAELLRRYAERYGRDDPLFTQVLGAVDPRAQSSAPAWSAMLLGRHAVLRGLRADGDLDVTVSRPDGEVAAGDVVEMTVTATATGERPVPAPRLDLPDQPGWSARVVSAPRPGALLPGEQVTWTVRVTVDDDAGGYLYLGGAVTDAGGRDRADFATDLTVRPPVETTGPPVAAPASSPDATSPVTITVPVTNVSDREQTVELVVGNLGFWQLDVPTSPVAVPPGATVNASVRLLPGGRTGWSTVDVEVRHGGAAVGSGRVDIVSGGRHVSEWEWASQTNGWGPAERDTSNGEDQPGDGARMSINGRQYGVGVGVHAPSRITLDLAGRCSRFQTDIGVDDEVAGGSVRFHVEADGQEIFASPVMTQTSAARWVDLDVTGVQTLALVVDDGGNGVGQDHADWAGAWLRCESG</sequence>
<dbReference type="SUPFAM" id="SSF49785">
    <property type="entry name" value="Galactose-binding domain-like"/>
    <property type="match status" value="1"/>
</dbReference>